<evidence type="ECO:0000256" key="2">
    <source>
        <dbReference type="ARBA" id="ARBA00008685"/>
    </source>
</evidence>
<keyword evidence="9 19" id="KW-0472">Membrane</keyword>
<dbReference type="GO" id="GO:0015276">
    <property type="term" value="F:ligand-gated monoatomic ion channel activity"/>
    <property type="evidence" value="ECO:0007669"/>
    <property type="project" value="InterPro"/>
</dbReference>
<dbReference type="Pfam" id="PF01094">
    <property type="entry name" value="ANF_receptor"/>
    <property type="match status" value="1"/>
</dbReference>
<feature type="binding site" evidence="16">
    <location>
        <position position="756"/>
    </location>
    <ligand>
        <name>L-glutamate</name>
        <dbReference type="ChEBI" id="CHEBI:29985"/>
    </ligand>
</feature>
<feature type="site" description="Crucial to convey clamshell closure to channel opening" evidence="17">
    <location>
        <position position="650"/>
    </location>
</feature>
<dbReference type="InterPro" id="IPR001320">
    <property type="entry name" value="Iontro_rcpt_C"/>
</dbReference>
<evidence type="ECO:0000259" key="21">
    <source>
        <dbReference type="SMART" id="SM00918"/>
    </source>
</evidence>
<feature type="disulfide bond" evidence="18">
    <location>
        <begin position="768"/>
        <end position="826"/>
    </location>
</feature>
<dbReference type="AlphaFoldDB" id="A0AA88HSP5"/>
<keyword evidence="12" id="KW-0628">Postsynaptic cell membrane</keyword>
<dbReference type="InterPro" id="IPR019594">
    <property type="entry name" value="Glu/Gly-bd"/>
</dbReference>
<accession>A0AA88HSP5</accession>
<evidence type="ECO:0000256" key="18">
    <source>
        <dbReference type="PIRSR" id="PIRSR601508-3"/>
    </source>
</evidence>
<dbReference type="PANTHER" id="PTHR18966">
    <property type="entry name" value="IONOTROPIC GLUTAMATE RECEPTOR"/>
    <property type="match status" value="1"/>
</dbReference>
<evidence type="ECO:0000256" key="7">
    <source>
        <dbReference type="ARBA" id="ARBA00023018"/>
    </source>
</evidence>
<feature type="domain" description="Ionotropic glutamate receptor C-terminal" evidence="20">
    <location>
        <begin position="419"/>
        <end position="819"/>
    </location>
</feature>
<dbReference type="FunFam" id="3.40.190.10:FF:000142">
    <property type="entry name" value="Ionotropic receptor 25a"/>
    <property type="match status" value="1"/>
</dbReference>
<evidence type="ECO:0000256" key="13">
    <source>
        <dbReference type="ARBA" id="ARBA00023286"/>
    </source>
</evidence>
<dbReference type="CDD" id="cd13717">
    <property type="entry name" value="PBP2_iGluR_putative"/>
    <property type="match status" value="1"/>
</dbReference>
<evidence type="ECO:0000256" key="16">
    <source>
        <dbReference type="PIRSR" id="PIRSR601508-1"/>
    </source>
</evidence>
<dbReference type="EMBL" id="JAVRJZ010000015">
    <property type="protein sequence ID" value="KAK2712959.1"/>
    <property type="molecule type" value="Genomic_DNA"/>
</dbReference>
<evidence type="ECO:0000256" key="1">
    <source>
        <dbReference type="ARBA" id="ARBA00004651"/>
    </source>
</evidence>
<dbReference type="GO" id="GO:0038023">
    <property type="term" value="F:signaling receptor activity"/>
    <property type="evidence" value="ECO:0007669"/>
    <property type="project" value="InterPro"/>
</dbReference>
<evidence type="ECO:0000256" key="12">
    <source>
        <dbReference type="ARBA" id="ARBA00023257"/>
    </source>
</evidence>
<dbReference type="Proteomes" id="UP001187531">
    <property type="component" value="Unassembled WGS sequence"/>
</dbReference>
<comment type="subcellular location">
    <subcellularLocation>
        <location evidence="1">Cell membrane</location>
        <topology evidence="1">Multi-pass membrane protein</topology>
    </subcellularLocation>
    <subcellularLocation>
        <location evidence="15">Postsynaptic cell membrane</location>
    </subcellularLocation>
</comment>
<evidence type="ECO:0000256" key="5">
    <source>
        <dbReference type="ARBA" id="ARBA00022692"/>
    </source>
</evidence>
<feature type="binding site" evidence="16">
    <location>
        <position position="501"/>
    </location>
    <ligand>
        <name>L-glutamate</name>
        <dbReference type="ChEBI" id="CHEBI:29985"/>
    </ligand>
</feature>
<keyword evidence="7" id="KW-0770">Synapse</keyword>
<feature type="non-terminal residue" evidence="22">
    <location>
        <position position="1"/>
    </location>
</feature>
<reference evidence="22" key="1">
    <citation type="submission" date="2023-07" db="EMBL/GenBank/DDBJ databases">
        <title>Chromosome-level genome assembly of Artemia franciscana.</title>
        <authorList>
            <person name="Jo E."/>
        </authorList>
    </citation>
    <scope>NUCLEOTIDE SEQUENCE</scope>
    <source>
        <tissue evidence="22">Whole body</tissue>
    </source>
</reference>
<evidence type="ECO:0000313" key="23">
    <source>
        <dbReference type="Proteomes" id="UP001187531"/>
    </source>
</evidence>
<dbReference type="Gene3D" id="3.40.50.2300">
    <property type="match status" value="1"/>
</dbReference>
<keyword evidence="14" id="KW-0407">Ion channel</keyword>
<keyword evidence="18" id="KW-1015">Disulfide bond</keyword>
<evidence type="ECO:0000256" key="10">
    <source>
        <dbReference type="ARBA" id="ARBA00023170"/>
    </source>
</evidence>
<keyword evidence="11" id="KW-0325">Glycoprotein</keyword>
<evidence type="ECO:0000256" key="15">
    <source>
        <dbReference type="ARBA" id="ARBA00034100"/>
    </source>
</evidence>
<feature type="transmembrane region" description="Helical" evidence="19">
    <location>
        <begin position="622"/>
        <end position="643"/>
    </location>
</feature>
<comment type="caution">
    <text evidence="22">The sequence shown here is derived from an EMBL/GenBank/DDBJ whole genome shotgun (WGS) entry which is preliminary data.</text>
</comment>
<dbReference type="FunFam" id="1.10.287.70:FF:000080">
    <property type="entry name" value="Glutamate receptor ionotropic, kainate"/>
    <property type="match status" value="1"/>
</dbReference>
<feature type="disulfide bond" evidence="18">
    <location>
        <begin position="80"/>
        <end position="333"/>
    </location>
</feature>
<keyword evidence="13" id="KW-1071">Ligand-gated ion channel</keyword>
<keyword evidence="6 19" id="KW-1133">Transmembrane helix</keyword>
<evidence type="ECO:0000256" key="8">
    <source>
        <dbReference type="ARBA" id="ARBA00023065"/>
    </source>
</evidence>
<name>A0AA88HSP5_ARTSF</name>
<evidence type="ECO:0000256" key="17">
    <source>
        <dbReference type="PIRSR" id="PIRSR601508-2"/>
    </source>
</evidence>
<keyword evidence="8" id="KW-0406">Ion transport</keyword>
<keyword evidence="3" id="KW-0813">Transport</keyword>
<evidence type="ECO:0000256" key="19">
    <source>
        <dbReference type="SAM" id="Phobius"/>
    </source>
</evidence>
<dbReference type="InterPro" id="IPR001828">
    <property type="entry name" value="ANF_lig-bd_rcpt"/>
</dbReference>
<dbReference type="SUPFAM" id="SSF53850">
    <property type="entry name" value="Periplasmic binding protein-like II"/>
    <property type="match status" value="1"/>
</dbReference>
<evidence type="ECO:0000256" key="11">
    <source>
        <dbReference type="ARBA" id="ARBA00023180"/>
    </source>
</evidence>
<organism evidence="22 23">
    <name type="scientific">Artemia franciscana</name>
    <name type="common">Brine shrimp</name>
    <name type="synonym">Artemia sanfranciscana</name>
    <dbReference type="NCBI Taxonomy" id="6661"/>
    <lineage>
        <taxon>Eukaryota</taxon>
        <taxon>Metazoa</taxon>
        <taxon>Ecdysozoa</taxon>
        <taxon>Arthropoda</taxon>
        <taxon>Crustacea</taxon>
        <taxon>Branchiopoda</taxon>
        <taxon>Anostraca</taxon>
        <taxon>Artemiidae</taxon>
        <taxon>Artemia</taxon>
    </lineage>
</organism>
<feature type="domain" description="Ionotropic glutamate receptor L-glutamate and glycine-binding" evidence="21">
    <location>
        <begin position="429"/>
        <end position="490"/>
    </location>
</feature>
<feature type="site" description="Interaction with the cone snail toxin Con-ikot-ikot" evidence="17">
    <location>
        <position position="802"/>
    </location>
</feature>
<dbReference type="InterPro" id="IPR001508">
    <property type="entry name" value="Iono_Glu_rcpt_met"/>
</dbReference>
<gene>
    <name evidence="22" type="ORF">QYM36_011606</name>
</gene>
<dbReference type="Gene3D" id="3.40.190.10">
    <property type="entry name" value="Periplasmic binding protein-like II"/>
    <property type="match status" value="2"/>
</dbReference>
<evidence type="ECO:0000259" key="20">
    <source>
        <dbReference type="SMART" id="SM00079"/>
    </source>
</evidence>
<dbReference type="Pfam" id="PF00060">
    <property type="entry name" value="Lig_chan"/>
    <property type="match status" value="1"/>
</dbReference>
<evidence type="ECO:0000256" key="9">
    <source>
        <dbReference type="ARBA" id="ARBA00023136"/>
    </source>
</evidence>
<evidence type="ECO:0000256" key="6">
    <source>
        <dbReference type="ARBA" id="ARBA00022989"/>
    </source>
</evidence>
<keyword evidence="4" id="KW-1003">Cell membrane</keyword>
<keyword evidence="10" id="KW-0675">Receptor</keyword>
<dbReference type="GO" id="GO:0045211">
    <property type="term" value="C:postsynaptic membrane"/>
    <property type="evidence" value="ECO:0007669"/>
    <property type="project" value="UniProtKB-SubCell"/>
</dbReference>
<dbReference type="Pfam" id="PF10613">
    <property type="entry name" value="Lig_chan-Glu_bd"/>
    <property type="match status" value="1"/>
</dbReference>
<evidence type="ECO:0000256" key="14">
    <source>
        <dbReference type="ARBA" id="ARBA00023303"/>
    </source>
</evidence>
<protein>
    <submittedName>
        <fullName evidence="22">Uncharacterized protein</fullName>
    </submittedName>
</protein>
<keyword evidence="5 19" id="KW-0812">Transmembrane</keyword>
<dbReference type="InterPro" id="IPR028082">
    <property type="entry name" value="Peripla_BP_I"/>
</dbReference>
<comment type="similarity">
    <text evidence="2">Belongs to the glutamate-gated ion channel (TC 1.A.10.1) family.</text>
</comment>
<dbReference type="Gene3D" id="1.10.287.70">
    <property type="match status" value="1"/>
</dbReference>
<dbReference type="SUPFAM" id="SSF53822">
    <property type="entry name" value="Periplasmic binding protein-like I"/>
    <property type="match status" value="1"/>
</dbReference>
<dbReference type="SUPFAM" id="SSF81324">
    <property type="entry name" value="Voltage-gated potassium channels"/>
    <property type="match status" value="1"/>
</dbReference>
<sequence length="914" mass="103025">LFSDLSSIEGVEMISTIKTLVFGSLLHFCLTLDYIIFGVENSPPLETLRRSFAKIGNNDDTINYFTVNDASHVVDLDKLCSLLVNKRKSVPVVLDTGHVSTQMARLLTKLLNIPLITLAATLSEQIELPRVKGNFVVTIQSPSDVQGLAMRDLVSNMNITDAAILYDDSYYTLDTSADLLLVDLPVKYLALRLGSTVYRKPNATEAVETAESQFQTLASLSIRNFIIFAHPLTVCPILRAVENLGMFTRRFSWTIFSKVRQLPNCKVEEAQFLYAGADLKKTFLTDDKQLSLSDTMNPVDIAFWNQAANSVVDVFRSTTAKGSTKLPWNSDVCSTGNFSAAPAEAKKMVDEFSEKMAKDKSFERSNDSDHLFQVGMSMILERYSISDGKINKEEVGEWSNNEWVAEDETNFTVYGAALIYRVVVVEQAPFVVKVESKNGTATFEGYCIDLLKELQERLGFEYEVYESPDGLYGSLAENGSWSGMIKEVMEKKADIALGALSVTAERETVIDFTIPYYDLVGITILMKKPIIPTSLFKFLTVLENEVWGCILGAYFLTSSILWLFDRFSPYSYTNDPERYVDDEEKRKFNIKESLWFCMTSLTPQGGGEAPKHLSGRLVSATWWLFAFIIVSSYTANLAAFLTVSRLETPVKSLDDLVTQYKIKYAPLEGSSAMAYFERMAGIENRFYEIWKNLSFDESMPESERSELAVWDYPVSDKYTKMWQTIQDNQMPINISEAVDRVRDMSPDGHGFAFLGDATDIRYLVMQNCDLVMVGEEFSRRPYALAVQDGSPLKDRLNEAILKLLNLRRLESLKDKWWTENPSKAKCPPEASTSEGISIENIGGVFIVIFVGIILSIIVLIIEYIYYKYYHKEDGDDAEYAASASTTVATPSDKTKNNDWNSKIMKDEIYPVTAW</sequence>
<evidence type="ECO:0000256" key="4">
    <source>
        <dbReference type="ARBA" id="ARBA00022475"/>
    </source>
</evidence>
<dbReference type="InterPro" id="IPR015683">
    <property type="entry name" value="Ionotropic_Glu_rcpt"/>
</dbReference>
<feature type="binding site" evidence="16">
    <location>
        <position position="506"/>
    </location>
    <ligand>
        <name>L-glutamate</name>
        <dbReference type="ChEBI" id="CHEBI:29985"/>
    </ligand>
</feature>
<dbReference type="SMART" id="SM00918">
    <property type="entry name" value="Lig_chan-Glu_bd"/>
    <property type="match status" value="1"/>
</dbReference>
<feature type="transmembrane region" description="Helical" evidence="19">
    <location>
        <begin position="841"/>
        <end position="866"/>
    </location>
</feature>
<evidence type="ECO:0000256" key="3">
    <source>
        <dbReference type="ARBA" id="ARBA00022448"/>
    </source>
</evidence>
<keyword evidence="23" id="KW-1185">Reference proteome</keyword>
<dbReference type="SMART" id="SM00079">
    <property type="entry name" value="PBPe"/>
    <property type="match status" value="1"/>
</dbReference>
<evidence type="ECO:0000313" key="22">
    <source>
        <dbReference type="EMBL" id="KAK2712959.1"/>
    </source>
</evidence>
<dbReference type="PRINTS" id="PR00177">
    <property type="entry name" value="NMDARECEPTOR"/>
</dbReference>
<feature type="binding site" evidence="16">
    <location>
        <position position="671"/>
    </location>
    <ligand>
        <name>L-glutamate</name>
        <dbReference type="ChEBI" id="CHEBI:29985"/>
    </ligand>
</feature>
<proteinExistence type="inferred from homology"/>